<proteinExistence type="predicted"/>
<sequence length="179" mass="20608">MRTWILAALLIFLLLSLSALYMLYASASSSLTEDSDVTEALALEHSSAAEILDMDYYHGTRAFHVFDAADDDGERLYVWVELEDSDEEERDENEADNNQESDDERFVAERYHDEGISKDALREEVQSELDILRLNGIRLGMIGETPVYEVNYIDASGRQSYYYVTFEDAAYIRHYQFSP</sequence>
<dbReference type="InterPro" id="IPR046350">
    <property type="entry name" value="Cystatin_sf"/>
</dbReference>
<organism evidence="2 3">
    <name type="scientific">Salisediminibacterium halotolerans</name>
    <dbReference type="NCBI Taxonomy" id="517425"/>
    <lineage>
        <taxon>Bacteria</taxon>
        <taxon>Bacillati</taxon>
        <taxon>Bacillota</taxon>
        <taxon>Bacilli</taxon>
        <taxon>Bacillales</taxon>
        <taxon>Bacillaceae</taxon>
        <taxon>Salisediminibacterium</taxon>
    </lineage>
</organism>
<dbReference type="OrthoDB" id="2381181at2"/>
<dbReference type="AlphaFoldDB" id="A0A1H9NZQ1"/>
<accession>A0A1H9NZQ1</accession>
<dbReference type="RefSeq" id="WP_093071507.1">
    <property type="nucleotide sequence ID" value="NZ_BJVE01000018.1"/>
</dbReference>
<dbReference type="Gene3D" id="3.10.450.40">
    <property type="match status" value="2"/>
</dbReference>
<dbReference type="Proteomes" id="UP000199318">
    <property type="component" value="Unassembled WGS sequence"/>
</dbReference>
<reference evidence="3" key="1">
    <citation type="submission" date="2016-10" db="EMBL/GenBank/DDBJ databases">
        <authorList>
            <person name="de Groot N.N."/>
        </authorList>
    </citation>
    <scope>NUCLEOTIDE SEQUENCE [LARGE SCALE GENOMIC DNA]</scope>
    <source>
        <strain evidence="3">10nlg</strain>
    </source>
</reference>
<dbReference type="SUPFAM" id="SSF54403">
    <property type="entry name" value="Cystatin/monellin"/>
    <property type="match status" value="1"/>
</dbReference>
<evidence type="ECO:0000313" key="2">
    <source>
        <dbReference type="EMBL" id="SER41297.1"/>
    </source>
</evidence>
<name>A0A1H9NZQ1_9BACI</name>
<evidence type="ECO:0000256" key="1">
    <source>
        <dbReference type="SAM" id="MobiDB-lite"/>
    </source>
</evidence>
<dbReference type="STRING" id="1464123.SAMN05444126_10131"/>
<protein>
    <submittedName>
        <fullName evidence="2">Uncharacterized protein YpmB</fullName>
    </submittedName>
</protein>
<feature type="compositionally biased region" description="Acidic residues" evidence="1">
    <location>
        <begin position="84"/>
        <end position="103"/>
    </location>
</feature>
<comment type="caution">
    <text evidence="2">The sequence shown here is derived from an EMBL/GenBank/DDBJ whole genome shotgun (WGS) entry which is preliminary data.</text>
</comment>
<evidence type="ECO:0000313" key="3">
    <source>
        <dbReference type="Proteomes" id="UP000199318"/>
    </source>
</evidence>
<feature type="region of interest" description="Disordered" evidence="1">
    <location>
        <begin position="84"/>
        <end position="106"/>
    </location>
</feature>
<keyword evidence="3" id="KW-1185">Reference proteome</keyword>
<dbReference type="EMBL" id="FOGV01000001">
    <property type="protein sequence ID" value="SER41297.1"/>
    <property type="molecule type" value="Genomic_DNA"/>
</dbReference>
<gene>
    <name evidence="2" type="ORF">SAMN05444126_10131</name>
</gene>